<dbReference type="Pfam" id="PF18765">
    <property type="entry name" value="Polbeta"/>
    <property type="match status" value="1"/>
</dbReference>
<feature type="domain" description="Polymerase beta nucleotidyltransferase" evidence="1">
    <location>
        <begin position="15"/>
        <end position="101"/>
    </location>
</feature>
<dbReference type="SUPFAM" id="SSF81301">
    <property type="entry name" value="Nucleotidyltransferase"/>
    <property type="match status" value="1"/>
</dbReference>
<dbReference type="Gene3D" id="3.30.460.10">
    <property type="entry name" value="Beta Polymerase, domain 2"/>
    <property type="match status" value="1"/>
</dbReference>
<evidence type="ECO:0000313" key="3">
    <source>
        <dbReference type="Proteomes" id="UP000034004"/>
    </source>
</evidence>
<organism evidence="2 3">
    <name type="scientific">Candidatus Roizmanbacteria bacterium GW2011_GWC2_34_23</name>
    <dbReference type="NCBI Taxonomy" id="1618484"/>
    <lineage>
        <taxon>Bacteria</taxon>
        <taxon>Candidatus Roizmaniibacteriota</taxon>
    </lineage>
</organism>
<dbReference type="InterPro" id="IPR041633">
    <property type="entry name" value="Polbeta"/>
</dbReference>
<name>A0A0G0ASV3_9BACT</name>
<dbReference type="InterPro" id="IPR043519">
    <property type="entry name" value="NT_sf"/>
</dbReference>
<comment type="caution">
    <text evidence="2">The sequence shown here is derived from an EMBL/GenBank/DDBJ whole genome shotgun (WGS) entry which is preliminary data.</text>
</comment>
<dbReference type="PANTHER" id="PTHR33933">
    <property type="entry name" value="NUCLEOTIDYLTRANSFERASE"/>
    <property type="match status" value="1"/>
</dbReference>
<dbReference type="CDD" id="cd05403">
    <property type="entry name" value="NT_KNTase_like"/>
    <property type="match status" value="1"/>
</dbReference>
<gene>
    <name evidence="2" type="ORF">UR56_C0029G0012</name>
</gene>
<dbReference type="PANTHER" id="PTHR33933:SF1">
    <property type="entry name" value="PROTEIN ADENYLYLTRANSFERASE MNTA-RELATED"/>
    <property type="match status" value="1"/>
</dbReference>
<keyword evidence="2" id="KW-0808">Transferase</keyword>
<proteinExistence type="predicted"/>
<dbReference type="InterPro" id="IPR052548">
    <property type="entry name" value="Type_VII_TA_antitoxin"/>
</dbReference>
<reference evidence="2 3" key="1">
    <citation type="journal article" date="2015" name="Nature">
        <title>rRNA introns, odd ribosomes, and small enigmatic genomes across a large radiation of phyla.</title>
        <authorList>
            <person name="Brown C.T."/>
            <person name="Hug L.A."/>
            <person name="Thomas B.C."/>
            <person name="Sharon I."/>
            <person name="Castelle C.J."/>
            <person name="Singh A."/>
            <person name="Wilkins M.J."/>
            <person name="Williams K.H."/>
            <person name="Banfield J.F."/>
        </authorList>
    </citation>
    <scope>NUCLEOTIDE SEQUENCE [LARGE SCALE GENOMIC DNA]</scope>
</reference>
<evidence type="ECO:0000313" key="2">
    <source>
        <dbReference type="EMBL" id="KKP60153.1"/>
    </source>
</evidence>
<dbReference type="GO" id="GO:0016740">
    <property type="term" value="F:transferase activity"/>
    <property type="evidence" value="ECO:0007669"/>
    <property type="project" value="UniProtKB-KW"/>
</dbReference>
<accession>A0A0G0ASV3</accession>
<dbReference type="AlphaFoldDB" id="A0A0G0ASV3"/>
<dbReference type="Proteomes" id="UP000034004">
    <property type="component" value="Unassembled WGS sequence"/>
</dbReference>
<dbReference type="EMBL" id="LBPR01000029">
    <property type="protein sequence ID" value="KKP60153.1"/>
    <property type="molecule type" value="Genomic_DNA"/>
</dbReference>
<dbReference type="STRING" id="1618484.UR56_C0029G0012"/>
<evidence type="ECO:0000259" key="1">
    <source>
        <dbReference type="Pfam" id="PF18765"/>
    </source>
</evidence>
<sequence length="114" mass="13153">MDRKTIKQPLNQFVKKIVKTIDPDRIILYGSFARGNASTWSDIDIAVVGSKKLNELDKIADSIESRFSFDIRGYKKDQFDKISPLSIYSEIKKEGIVLYSNPKFRDTLYKDSLK</sequence>
<protein>
    <submittedName>
        <fullName evidence="2">Nucleotidyltransferase domain protein</fullName>
    </submittedName>
</protein>